<proteinExistence type="predicted"/>
<dbReference type="Pfam" id="PF04326">
    <property type="entry name" value="SLFN_AlbA_2"/>
    <property type="match status" value="1"/>
</dbReference>
<comment type="caution">
    <text evidence="2">The sequence shown here is derived from an EMBL/GenBank/DDBJ whole genome shotgun (WGS) entry which is preliminary data.</text>
</comment>
<keyword evidence="2" id="KW-0238">DNA-binding</keyword>
<feature type="domain" description="Schlafen AlbA-2" evidence="1">
    <location>
        <begin position="14"/>
        <end position="125"/>
    </location>
</feature>
<dbReference type="GO" id="GO:0003677">
    <property type="term" value="F:DNA binding"/>
    <property type="evidence" value="ECO:0007669"/>
    <property type="project" value="UniProtKB-KW"/>
</dbReference>
<accession>A0A315ZGI0</accession>
<dbReference type="InterPro" id="IPR007421">
    <property type="entry name" value="Schlafen_AlbA_2_dom"/>
</dbReference>
<dbReference type="PANTHER" id="PTHR30595">
    <property type="entry name" value="GLPR-RELATED TRANSCRIPTIONAL REPRESSOR"/>
    <property type="match status" value="1"/>
</dbReference>
<organism evidence="2 3">
    <name type="scientific">Sediminitomix flava</name>
    <dbReference type="NCBI Taxonomy" id="379075"/>
    <lineage>
        <taxon>Bacteria</taxon>
        <taxon>Pseudomonadati</taxon>
        <taxon>Bacteroidota</taxon>
        <taxon>Cytophagia</taxon>
        <taxon>Cytophagales</taxon>
        <taxon>Flammeovirgaceae</taxon>
        <taxon>Sediminitomix</taxon>
    </lineage>
</organism>
<sequence>MSDKNLYRLISKGESQTLDFKRTLNDVYKIAKSLTSFANTKGGVLLIGVEDNGKISGVDPEEEAYLIKEAANFYCDPPVNLKFEETLTDEGKTVLMVIVPNSKLKPHKSLTKKGDWTIYTRMYDKSILASEGIIDRMESDVVEDEPVLYTLSPQEESLIDYLGIFQRITLKGYANLVNFSERRARRSLMTLIKEGLVAQHDIEKTPFFTLA</sequence>
<dbReference type="OrthoDB" id="9810282at2"/>
<dbReference type="Gene3D" id="3.30.950.30">
    <property type="entry name" value="Schlafen, AAA domain"/>
    <property type="match status" value="1"/>
</dbReference>
<protein>
    <submittedName>
        <fullName evidence="2">Putative DNA-binding protein</fullName>
    </submittedName>
</protein>
<dbReference type="RefSeq" id="WP_109615766.1">
    <property type="nucleotide sequence ID" value="NZ_QGDO01000001.1"/>
</dbReference>
<dbReference type="EMBL" id="QGDO01000001">
    <property type="protein sequence ID" value="PWJ44259.1"/>
    <property type="molecule type" value="Genomic_DNA"/>
</dbReference>
<dbReference type="Proteomes" id="UP000245535">
    <property type="component" value="Unassembled WGS sequence"/>
</dbReference>
<dbReference type="PANTHER" id="PTHR30595:SF6">
    <property type="entry name" value="SCHLAFEN ALBA-2 DOMAIN-CONTAINING PROTEIN"/>
    <property type="match status" value="1"/>
</dbReference>
<dbReference type="AlphaFoldDB" id="A0A315ZGI0"/>
<gene>
    <name evidence="2" type="ORF">BC781_101609</name>
</gene>
<evidence type="ECO:0000313" key="3">
    <source>
        <dbReference type="Proteomes" id="UP000245535"/>
    </source>
</evidence>
<evidence type="ECO:0000259" key="1">
    <source>
        <dbReference type="Pfam" id="PF04326"/>
    </source>
</evidence>
<reference evidence="2 3" key="1">
    <citation type="submission" date="2018-03" db="EMBL/GenBank/DDBJ databases">
        <title>Genomic Encyclopedia of Archaeal and Bacterial Type Strains, Phase II (KMG-II): from individual species to whole genera.</title>
        <authorList>
            <person name="Goeker M."/>
        </authorList>
    </citation>
    <scope>NUCLEOTIDE SEQUENCE [LARGE SCALE GENOMIC DNA]</scope>
    <source>
        <strain evidence="2 3">DSM 28229</strain>
    </source>
</reference>
<name>A0A315ZGI0_SEDFL</name>
<evidence type="ECO:0000313" key="2">
    <source>
        <dbReference type="EMBL" id="PWJ44259.1"/>
    </source>
</evidence>
<dbReference type="InterPro" id="IPR038461">
    <property type="entry name" value="Schlafen_AlbA_2_dom_sf"/>
</dbReference>
<keyword evidence="3" id="KW-1185">Reference proteome</keyword>